<organism evidence="10 11">
    <name type="scientific">Candidatus Manganitrophus noduliformans</name>
    <dbReference type="NCBI Taxonomy" id="2606439"/>
    <lineage>
        <taxon>Bacteria</taxon>
        <taxon>Pseudomonadati</taxon>
        <taxon>Nitrospirota</taxon>
        <taxon>Nitrospiria</taxon>
        <taxon>Candidatus Troglogloeales</taxon>
        <taxon>Candidatus Manganitrophaceae</taxon>
        <taxon>Candidatus Manganitrophus</taxon>
    </lineage>
</organism>
<comment type="catalytic activity">
    <reaction evidence="6 8">
        <text>(sulfur carrier)-H + L-cysteine = (sulfur carrier)-SH + L-alanine</text>
        <dbReference type="Rhea" id="RHEA:43892"/>
        <dbReference type="Rhea" id="RHEA-COMP:14737"/>
        <dbReference type="Rhea" id="RHEA-COMP:14739"/>
        <dbReference type="ChEBI" id="CHEBI:29917"/>
        <dbReference type="ChEBI" id="CHEBI:35235"/>
        <dbReference type="ChEBI" id="CHEBI:57972"/>
        <dbReference type="ChEBI" id="CHEBI:64428"/>
        <dbReference type="EC" id="2.8.1.7"/>
    </reaction>
</comment>
<dbReference type="SUPFAM" id="SSF53383">
    <property type="entry name" value="PLP-dependent transferases"/>
    <property type="match status" value="1"/>
</dbReference>
<comment type="caution">
    <text evidence="10">The sequence shown here is derived from an EMBL/GenBank/DDBJ whole genome shotgun (WGS) entry which is preliminary data.</text>
</comment>
<evidence type="ECO:0000313" key="10">
    <source>
        <dbReference type="EMBL" id="NKE70800.1"/>
    </source>
</evidence>
<dbReference type="InterPro" id="IPR015422">
    <property type="entry name" value="PyrdxlP-dep_Trfase_small"/>
</dbReference>
<dbReference type="Proteomes" id="UP000534783">
    <property type="component" value="Unassembled WGS sequence"/>
</dbReference>
<dbReference type="InterPro" id="IPR010970">
    <property type="entry name" value="Cys_dSase_SufS"/>
</dbReference>
<dbReference type="GO" id="GO:0006534">
    <property type="term" value="P:cysteine metabolic process"/>
    <property type="evidence" value="ECO:0007669"/>
    <property type="project" value="UniProtKB-UniRule"/>
</dbReference>
<keyword evidence="11" id="KW-1185">Reference proteome</keyword>
<dbReference type="PROSITE" id="PS00595">
    <property type="entry name" value="AA_TRANSFER_CLASS_5"/>
    <property type="match status" value="1"/>
</dbReference>
<comment type="similarity">
    <text evidence="3 8">Belongs to the class-V pyridoxal-phosphate-dependent aminotransferase family. Csd subfamily.</text>
</comment>
<dbReference type="Gene3D" id="3.90.1150.10">
    <property type="entry name" value="Aspartate Aminotransferase, domain 1"/>
    <property type="match status" value="1"/>
</dbReference>
<evidence type="ECO:0000256" key="8">
    <source>
        <dbReference type="RuleBase" id="RU004506"/>
    </source>
</evidence>
<dbReference type="InterPro" id="IPR015424">
    <property type="entry name" value="PyrdxlP-dep_Trfase"/>
</dbReference>
<keyword evidence="4 8" id="KW-0808">Transferase</keyword>
<evidence type="ECO:0000256" key="2">
    <source>
        <dbReference type="ARBA" id="ARBA00002824"/>
    </source>
</evidence>
<dbReference type="GO" id="GO:0030170">
    <property type="term" value="F:pyridoxal phosphate binding"/>
    <property type="evidence" value="ECO:0007669"/>
    <property type="project" value="UniProtKB-UniRule"/>
</dbReference>
<dbReference type="InterPro" id="IPR016454">
    <property type="entry name" value="Cysteine_dSase"/>
</dbReference>
<dbReference type="EMBL" id="VTOW01000001">
    <property type="protein sequence ID" value="NKE70800.1"/>
    <property type="molecule type" value="Genomic_DNA"/>
</dbReference>
<dbReference type="InterPro" id="IPR015421">
    <property type="entry name" value="PyrdxlP-dep_Trfase_major"/>
</dbReference>
<dbReference type="NCBIfam" id="TIGR01979">
    <property type="entry name" value="sufS"/>
    <property type="match status" value="1"/>
</dbReference>
<dbReference type="GO" id="GO:0031071">
    <property type="term" value="F:cysteine desulfurase activity"/>
    <property type="evidence" value="ECO:0007669"/>
    <property type="project" value="UniProtKB-UniRule"/>
</dbReference>
<dbReference type="AlphaFoldDB" id="A0A7X6DP89"/>
<evidence type="ECO:0000256" key="5">
    <source>
        <dbReference type="ARBA" id="ARBA00022898"/>
    </source>
</evidence>
<evidence type="ECO:0000313" key="11">
    <source>
        <dbReference type="Proteomes" id="UP000534783"/>
    </source>
</evidence>
<dbReference type="EC" id="2.8.1.7" evidence="8"/>
<protein>
    <recommendedName>
        <fullName evidence="8">Cysteine desulfurase</fullName>
        <ecNumber evidence="8">2.8.1.7</ecNumber>
    </recommendedName>
</protein>
<evidence type="ECO:0000256" key="4">
    <source>
        <dbReference type="ARBA" id="ARBA00022679"/>
    </source>
</evidence>
<keyword evidence="5 8" id="KW-0663">Pyridoxal phosphate</keyword>
<feature type="domain" description="Aminotransferase class V" evidence="9">
    <location>
        <begin position="23"/>
        <end position="394"/>
    </location>
</feature>
<reference evidence="10 11" key="1">
    <citation type="journal article" date="2020" name="Nature">
        <title>Bacterial chemolithoautotrophy via manganese oxidation.</title>
        <authorList>
            <person name="Yu H."/>
            <person name="Leadbetter J.R."/>
        </authorList>
    </citation>
    <scope>NUCLEOTIDE SEQUENCE [LARGE SCALE GENOMIC DNA]</scope>
    <source>
        <strain evidence="10 11">Mn-1</strain>
    </source>
</reference>
<evidence type="ECO:0000256" key="3">
    <source>
        <dbReference type="ARBA" id="ARBA00010447"/>
    </source>
</evidence>
<evidence type="ECO:0000259" key="9">
    <source>
        <dbReference type="Pfam" id="PF00266"/>
    </source>
</evidence>
<name>A0A7X6DP89_9BACT</name>
<sequence length="406" mass="44330">MNSEAIRKDFPILGRTVQGKPLIYLDNAATSQKPYPVIEQITSYYERSNANIHRSVHTLGEEATALYEAARDMVCRFIHAPSREGVIFTRGTTEAVNLVAASWGRTHIQPGDEILLSVLEHHGNLIPWQLLAEEKGAKLVFLDMDEEGRLRLDKLDRLLTDRTRLVAVTAASNVMGTVIPLRRIVERAHAAGAPVFVDGAQMAPHIPVNVREMGCDFFAFSGHKMLGPTGIGVLYGKPELLEKMPPFLAGGEMVREVWPDRASWNALPWKFEAGTPNIASAIGLGAAVKYLDQLGMEAVRTHGQALVREALTALSTLEGVTVYGPPASEERAPLVSFNCQGIHPHDLAAALDEEGIAVRAGRHCADPLMKRLGVAGTARASFYLYNTRSEVEAFVQSVQRAIALLS</sequence>
<proteinExistence type="inferred from homology"/>
<evidence type="ECO:0000256" key="6">
    <source>
        <dbReference type="ARBA" id="ARBA00050776"/>
    </source>
</evidence>
<dbReference type="InterPro" id="IPR000192">
    <property type="entry name" value="Aminotrans_V_dom"/>
</dbReference>
<dbReference type="Pfam" id="PF00266">
    <property type="entry name" value="Aminotran_5"/>
    <property type="match status" value="1"/>
</dbReference>
<evidence type="ECO:0000256" key="7">
    <source>
        <dbReference type="RuleBase" id="RU004504"/>
    </source>
</evidence>
<dbReference type="PIRSF" id="PIRSF005572">
    <property type="entry name" value="NifS"/>
    <property type="match status" value="1"/>
</dbReference>
<comment type="function">
    <text evidence="2 8">Catalyzes the removal of elemental sulfur and selenium atoms from L-cysteine, L-cystine, L-selenocysteine, and L-selenocystine to produce L-alanine.</text>
</comment>
<comment type="cofactor">
    <cofactor evidence="1 7">
        <name>pyridoxal 5'-phosphate</name>
        <dbReference type="ChEBI" id="CHEBI:597326"/>
    </cofactor>
</comment>
<dbReference type="PANTHER" id="PTHR43586:SF8">
    <property type="entry name" value="CYSTEINE DESULFURASE 1, CHLOROPLASTIC"/>
    <property type="match status" value="1"/>
</dbReference>
<accession>A0A7X6DP89</accession>
<evidence type="ECO:0000256" key="1">
    <source>
        <dbReference type="ARBA" id="ARBA00001933"/>
    </source>
</evidence>
<dbReference type="Gene3D" id="3.40.640.10">
    <property type="entry name" value="Type I PLP-dependent aspartate aminotransferase-like (Major domain)"/>
    <property type="match status" value="1"/>
</dbReference>
<dbReference type="PANTHER" id="PTHR43586">
    <property type="entry name" value="CYSTEINE DESULFURASE"/>
    <property type="match status" value="1"/>
</dbReference>
<dbReference type="CDD" id="cd06453">
    <property type="entry name" value="SufS_like"/>
    <property type="match status" value="1"/>
</dbReference>
<gene>
    <name evidence="10" type="ORF">MNODULE_08625</name>
</gene>
<dbReference type="InterPro" id="IPR020578">
    <property type="entry name" value="Aminotrans_V_PyrdxlP_BS"/>
</dbReference>